<evidence type="ECO:0000313" key="1">
    <source>
        <dbReference type="EMBL" id="MBY8821872.1"/>
    </source>
</evidence>
<dbReference type="RefSeq" id="WP_222988949.1">
    <property type="nucleotide sequence ID" value="NZ_JAINVV010000003.1"/>
</dbReference>
<protein>
    <recommendedName>
        <fullName evidence="3">UrcA family protein</fullName>
    </recommendedName>
</protein>
<evidence type="ECO:0000313" key="2">
    <source>
        <dbReference type="Proteomes" id="UP000706039"/>
    </source>
</evidence>
<name>A0ABS7PKQ1_9SPHN</name>
<gene>
    <name evidence="1" type="ORF">K7G82_06190</name>
</gene>
<keyword evidence="2" id="KW-1185">Reference proteome</keyword>
<organism evidence="1 2">
    <name type="scientific">Sphingomonas colocasiae</name>
    <dbReference type="NCBI Taxonomy" id="1848973"/>
    <lineage>
        <taxon>Bacteria</taxon>
        <taxon>Pseudomonadati</taxon>
        <taxon>Pseudomonadota</taxon>
        <taxon>Alphaproteobacteria</taxon>
        <taxon>Sphingomonadales</taxon>
        <taxon>Sphingomonadaceae</taxon>
        <taxon>Sphingomonas</taxon>
    </lineage>
</organism>
<dbReference type="EMBL" id="JAINVV010000003">
    <property type="protein sequence ID" value="MBY8821872.1"/>
    <property type="molecule type" value="Genomic_DNA"/>
</dbReference>
<comment type="caution">
    <text evidence="1">The sequence shown here is derived from an EMBL/GenBank/DDBJ whole genome shotgun (WGS) entry which is preliminary data.</text>
</comment>
<accession>A0ABS7PKQ1</accession>
<dbReference type="Proteomes" id="UP000706039">
    <property type="component" value="Unassembled WGS sequence"/>
</dbReference>
<sequence length="103" mass="10978">MTHPRRRMGTVAVAGVCLVLGVVIGLAVPRAASLVLPGSGEVRRADPGAAPPVGRNMFSPDIRNDEFVQQEQRKVVEMLERECAVTGRNCALARSARKALSGK</sequence>
<proteinExistence type="predicted"/>
<reference evidence="1 2" key="1">
    <citation type="submission" date="2021-08" db="EMBL/GenBank/DDBJ databases">
        <authorList>
            <person name="Tuo L."/>
        </authorList>
    </citation>
    <scope>NUCLEOTIDE SEQUENCE [LARGE SCALE GENOMIC DNA]</scope>
    <source>
        <strain evidence="1 2">JCM 31229</strain>
    </source>
</reference>
<evidence type="ECO:0008006" key="3">
    <source>
        <dbReference type="Google" id="ProtNLM"/>
    </source>
</evidence>